<name>A0A3B0ZI61_9ZZZZ</name>
<reference evidence="3" key="1">
    <citation type="submission" date="2018-06" db="EMBL/GenBank/DDBJ databases">
        <authorList>
            <person name="Zhirakovskaya E."/>
        </authorList>
    </citation>
    <scope>NUCLEOTIDE SEQUENCE</scope>
</reference>
<dbReference type="PANTHER" id="PTHR31793:SF37">
    <property type="entry name" value="ACYL-COA THIOESTER HYDROLASE YBGC"/>
    <property type="match status" value="1"/>
</dbReference>
<evidence type="ECO:0000256" key="2">
    <source>
        <dbReference type="ARBA" id="ARBA00022801"/>
    </source>
</evidence>
<protein>
    <submittedName>
        <fullName evidence="3">Tol-Pal system-associated acyl-CoA thioesterase</fullName>
    </submittedName>
</protein>
<dbReference type="GO" id="GO:0047617">
    <property type="term" value="F:fatty acyl-CoA hydrolase activity"/>
    <property type="evidence" value="ECO:0007669"/>
    <property type="project" value="TreeGrafter"/>
</dbReference>
<dbReference type="PANTHER" id="PTHR31793">
    <property type="entry name" value="4-HYDROXYBENZOYL-COA THIOESTERASE FAMILY MEMBER"/>
    <property type="match status" value="1"/>
</dbReference>
<sequence>MNTEFIWPIKIYYEDTDAGGVVYYANYLKFYERARTEWLHQMQVNQVEMLNKDIAFAVTKAEVDYLKPAKLNDEVIVKSRILKVKAASIEFQQQLYLKDEHTNVLLNKAIIKVACVKLNTFSPCRIPANVKEKLQRILGLVLN</sequence>
<keyword evidence="2" id="KW-0378">Hydrolase</keyword>
<proteinExistence type="inferred from homology"/>
<dbReference type="InterPro" id="IPR050563">
    <property type="entry name" value="4-hydroxybenzoyl-CoA_TE"/>
</dbReference>
<dbReference type="AlphaFoldDB" id="A0A3B0ZI61"/>
<gene>
    <name evidence="3" type="ORF">MNBD_GAMMA16-480</name>
</gene>
<dbReference type="InterPro" id="IPR029069">
    <property type="entry name" value="HotDog_dom_sf"/>
</dbReference>
<dbReference type="PIRSF" id="PIRSF003230">
    <property type="entry name" value="YbgC"/>
    <property type="match status" value="1"/>
</dbReference>
<accession>A0A3B0ZI61</accession>
<dbReference type="CDD" id="cd00586">
    <property type="entry name" value="4HBT"/>
    <property type="match status" value="1"/>
</dbReference>
<evidence type="ECO:0000256" key="1">
    <source>
        <dbReference type="ARBA" id="ARBA00005953"/>
    </source>
</evidence>
<comment type="similarity">
    <text evidence="1">Belongs to the 4-hydroxybenzoyl-CoA thioesterase family.</text>
</comment>
<dbReference type="NCBIfam" id="TIGR00051">
    <property type="entry name" value="YbgC/FadM family acyl-CoA thioesterase"/>
    <property type="match status" value="1"/>
</dbReference>
<dbReference type="NCBIfam" id="TIGR02799">
    <property type="entry name" value="thio_ybgC"/>
    <property type="match status" value="1"/>
</dbReference>
<dbReference type="Pfam" id="PF13279">
    <property type="entry name" value="4HBT_2"/>
    <property type="match status" value="1"/>
</dbReference>
<dbReference type="Gene3D" id="3.10.129.10">
    <property type="entry name" value="Hotdog Thioesterase"/>
    <property type="match status" value="1"/>
</dbReference>
<dbReference type="EMBL" id="UOFO01000136">
    <property type="protein sequence ID" value="VAW87933.1"/>
    <property type="molecule type" value="Genomic_DNA"/>
</dbReference>
<dbReference type="InterPro" id="IPR006684">
    <property type="entry name" value="YbgC/YbaW"/>
</dbReference>
<organism evidence="3">
    <name type="scientific">hydrothermal vent metagenome</name>
    <dbReference type="NCBI Taxonomy" id="652676"/>
    <lineage>
        <taxon>unclassified sequences</taxon>
        <taxon>metagenomes</taxon>
        <taxon>ecological metagenomes</taxon>
    </lineage>
</organism>
<dbReference type="InterPro" id="IPR014166">
    <property type="entry name" value="Tol-Pal_acyl-CoA_thioesterase"/>
</dbReference>
<dbReference type="FunFam" id="3.10.129.10:FF:000004">
    <property type="entry name" value="Tol-pal system-associated acyl-CoA thioesterase"/>
    <property type="match status" value="1"/>
</dbReference>
<evidence type="ECO:0000313" key="3">
    <source>
        <dbReference type="EMBL" id="VAW87933.1"/>
    </source>
</evidence>
<dbReference type="SUPFAM" id="SSF54637">
    <property type="entry name" value="Thioesterase/thiol ester dehydrase-isomerase"/>
    <property type="match status" value="1"/>
</dbReference>